<accession>A0ABC9VPE7</accession>
<reference evidence="1 2" key="1">
    <citation type="journal article" date="2024" name="Int. J. Syst. Evol. Microbiol.">
        <title>Proposal of Lactobacillus amylovorus subsp. animalis subsp. nov. and an emended description of Lactobacillus amylovorus.</title>
        <authorList>
            <person name="Yamane K."/>
            <person name="Tanizawa Y."/>
            <person name="Kobayashi H."/>
            <person name="Kamizono T."/>
            <person name="Kojima Y."/>
            <person name="Takagi H."/>
            <person name="Tohno M."/>
        </authorList>
    </citation>
    <scope>NUCLEOTIDE SEQUENCE [LARGE SCALE GENOMIC DNA]</scope>
    <source>
        <strain evidence="1 2">TKL145</strain>
    </source>
</reference>
<dbReference type="Proteomes" id="UP001437574">
    <property type="component" value="Unassembled WGS sequence"/>
</dbReference>
<organism evidence="1 2">
    <name type="scientific">Lactobacillus amylovorus subsp. animalium</name>
    <dbReference type="NCBI Taxonomy" id="3378536"/>
    <lineage>
        <taxon>Bacteria</taxon>
        <taxon>Bacillati</taxon>
        <taxon>Bacillota</taxon>
        <taxon>Bacilli</taxon>
        <taxon>Lactobacillales</taxon>
        <taxon>Lactobacillaceae</taxon>
        <taxon>Lactobacillus</taxon>
    </lineage>
</organism>
<reference evidence="2" key="2">
    <citation type="submission" date="2024-01" db="EMBL/GenBank/DDBJ databases">
        <title>Draft genome sequence of Lactobacillus amylovorus strain TKL145.</title>
        <authorList>
            <person name="Tohno M."/>
            <person name="Tanizawa Y."/>
        </authorList>
    </citation>
    <scope>NUCLEOTIDE SEQUENCE [LARGE SCALE GENOMIC DNA]</scope>
    <source>
        <strain evidence="2">TKL145</strain>
    </source>
</reference>
<sequence length="50" mass="5416">MMTPNAVIVSTDGVDEPSLAKLMSARRGAELRMQSKTPVAVKLADFLRGR</sequence>
<dbReference type="RefSeq" id="WP_013437094.1">
    <property type="nucleotide sequence ID" value="NZ_BAAAAK010000023.1"/>
</dbReference>
<comment type="caution">
    <text evidence="1">The sequence shown here is derived from an EMBL/GenBank/DDBJ whole genome shotgun (WGS) entry which is preliminary data.</text>
</comment>
<protein>
    <submittedName>
        <fullName evidence="1">Uncharacterized protein</fullName>
    </submittedName>
</protein>
<proteinExistence type="predicted"/>
<evidence type="ECO:0000313" key="1">
    <source>
        <dbReference type="EMBL" id="GAA0043220.1"/>
    </source>
</evidence>
<dbReference type="AlphaFoldDB" id="A0ABC9VPE7"/>
<dbReference type="GeneID" id="66524747"/>
<dbReference type="EMBL" id="BAAAAK010000023">
    <property type="protein sequence ID" value="GAA0043220.1"/>
    <property type="molecule type" value="Genomic_DNA"/>
</dbReference>
<gene>
    <name evidence="1" type="ORF">LATKL145_16320</name>
</gene>
<evidence type="ECO:0000313" key="2">
    <source>
        <dbReference type="Proteomes" id="UP001437574"/>
    </source>
</evidence>
<name>A0ABC9VPE7_LACAM</name>